<dbReference type="Proteomes" id="UP000241096">
    <property type="component" value="Segment"/>
</dbReference>
<organism evidence="1 2">
    <name type="scientific">Pseudomonas phage ventosus</name>
    <dbReference type="NCBI Taxonomy" id="2048980"/>
    <lineage>
        <taxon>Viruses</taxon>
        <taxon>Duplodnaviria</taxon>
        <taxon>Heunggongvirae</taxon>
        <taxon>Uroviricota</taxon>
        <taxon>Caudoviricetes</taxon>
        <taxon>Vandenendeviridae</taxon>
        <taxon>Gorskivirinae</taxon>
        <taxon>Ventosusvirus</taxon>
        <taxon>Ventosusvirus ventosus</taxon>
    </lineage>
</organism>
<protein>
    <submittedName>
        <fullName evidence="1">Uncharacterized protein</fullName>
    </submittedName>
</protein>
<evidence type="ECO:0000313" key="2">
    <source>
        <dbReference type="Proteomes" id="UP000241096"/>
    </source>
</evidence>
<dbReference type="EMBL" id="MG018930">
    <property type="protein sequence ID" value="ATW58349.1"/>
    <property type="molecule type" value="Genomic_DNA"/>
</dbReference>
<keyword evidence="2" id="KW-1185">Reference proteome</keyword>
<evidence type="ECO:0000313" key="1">
    <source>
        <dbReference type="EMBL" id="ATW58349.1"/>
    </source>
</evidence>
<gene>
    <name evidence="1" type="ORF">CNR37_00142</name>
</gene>
<proteinExistence type="predicted"/>
<reference evidence="1 2" key="1">
    <citation type="submission" date="2017-09" db="EMBL/GenBank/DDBJ databases">
        <authorList>
            <person name="Ehlers B."/>
            <person name="Leendertz F.H."/>
        </authorList>
    </citation>
    <scope>NUCLEOTIDE SEQUENCE [LARGE SCALE GENOMIC DNA]</scope>
</reference>
<accession>A0A2H4P857</accession>
<sequence>MAKQLKVGDKVKIKKSSEYFESNTAHNPQGVVGTVIETGQASSHTIRVEWPGSCRNSYRLKDLKLAVEKAQKENLLAEINYTDCCDDVLEVDTTMRSHVYISAGELDSDGDFDSSKSVEVKPEQVKKLRKQLKAWLDKHHPAA</sequence>
<name>A0A2H4P857_9CAUD</name>